<protein>
    <recommendedName>
        <fullName evidence="1">Transposase IS200-like domain-containing protein</fullName>
    </recommendedName>
</protein>
<name>A0A1Z3N566_BDEBC</name>
<organism evidence="2 3">
    <name type="scientific">Bdellovibrio bacteriovorus</name>
    <dbReference type="NCBI Taxonomy" id="959"/>
    <lineage>
        <taxon>Bacteria</taxon>
        <taxon>Pseudomonadati</taxon>
        <taxon>Bdellovibrionota</taxon>
        <taxon>Bdellovibrionia</taxon>
        <taxon>Bdellovibrionales</taxon>
        <taxon>Pseudobdellovibrionaceae</taxon>
        <taxon>Bdellovibrio</taxon>
    </lineage>
</organism>
<feature type="domain" description="Transposase IS200-like" evidence="1">
    <location>
        <begin position="39"/>
        <end position="154"/>
    </location>
</feature>
<dbReference type="GO" id="GO:0004803">
    <property type="term" value="F:transposase activity"/>
    <property type="evidence" value="ECO:0007669"/>
    <property type="project" value="InterPro"/>
</dbReference>
<reference evidence="2 3" key="1">
    <citation type="submission" date="2017-04" db="EMBL/GenBank/DDBJ databases">
        <title>Whole genome sequence of Bdellovibrio bacteriovorus strain SSB218315.</title>
        <authorList>
            <person name="Oyedara O."/>
            <person name="Rodriguez-Perez M.A."/>
        </authorList>
    </citation>
    <scope>NUCLEOTIDE SEQUENCE [LARGE SCALE GENOMIC DNA]</scope>
    <source>
        <strain evidence="2 3">SSB218315</strain>
    </source>
</reference>
<dbReference type="SMART" id="SM01321">
    <property type="entry name" value="Y1_Tnp"/>
    <property type="match status" value="1"/>
</dbReference>
<accession>A0A1Z3N566</accession>
<sequence length="242" mass="28531">MIYLPLGPPHLASQNETTPIQAFRLQILPSMPRPQFIQSSQHPYHITARCINRDWFGLEMPYAWDIMTRHLHFLHMGFDIRIHAFVLMSNHFHMIARAPEENLSEAMGFFMRETSREITRSSDRINQTYGGRFHRSMISSPLYYLHAYKYLYRNPVEAGLSETVEEYEYSSLRGLLGHRWLDVPITEDENWGSFDTRSETLAWLNASPQKDHWEEVRKALKKNEFKLSKVNKRTSLLETDAL</sequence>
<dbReference type="AlphaFoldDB" id="A0A1Z3N566"/>
<dbReference type="PANTHER" id="PTHR34322">
    <property type="entry name" value="TRANSPOSASE, Y1_TNP DOMAIN-CONTAINING"/>
    <property type="match status" value="1"/>
</dbReference>
<dbReference type="SUPFAM" id="SSF143422">
    <property type="entry name" value="Transposase IS200-like"/>
    <property type="match status" value="1"/>
</dbReference>
<dbReference type="GO" id="GO:0006313">
    <property type="term" value="P:DNA transposition"/>
    <property type="evidence" value="ECO:0007669"/>
    <property type="project" value="InterPro"/>
</dbReference>
<dbReference type="InterPro" id="IPR036515">
    <property type="entry name" value="Transposase_17_sf"/>
</dbReference>
<dbReference type="GO" id="GO:0003677">
    <property type="term" value="F:DNA binding"/>
    <property type="evidence" value="ECO:0007669"/>
    <property type="project" value="InterPro"/>
</dbReference>
<dbReference type="PANTHER" id="PTHR34322:SF2">
    <property type="entry name" value="TRANSPOSASE IS200-LIKE DOMAIN-CONTAINING PROTEIN"/>
    <property type="match status" value="1"/>
</dbReference>
<gene>
    <name evidence="2" type="ORF">B9G79_03030</name>
</gene>
<dbReference type="EMBL" id="CP020946">
    <property type="protein sequence ID" value="ASD62616.1"/>
    <property type="molecule type" value="Genomic_DNA"/>
</dbReference>
<evidence type="ECO:0000313" key="2">
    <source>
        <dbReference type="EMBL" id="ASD62616.1"/>
    </source>
</evidence>
<dbReference type="Gene3D" id="3.30.70.1290">
    <property type="entry name" value="Transposase IS200-like"/>
    <property type="match status" value="1"/>
</dbReference>
<dbReference type="OrthoDB" id="9814067at2"/>
<dbReference type="Proteomes" id="UP000197003">
    <property type="component" value="Chromosome"/>
</dbReference>
<evidence type="ECO:0000259" key="1">
    <source>
        <dbReference type="SMART" id="SM01321"/>
    </source>
</evidence>
<dbReference type="RefSeq" id="WP_088564243.1">
    <property type="nucleotide sequence ID" value="NZ_CP020946.1"/>
</dbReference>
<dbReference type="Pfam" id="PF01797">
    <property type="entry name" value="Y1_Tnp"/>
    <property type="match status" value="1"/>
</dbReference>
<evidence type="ECO:0000313" key="3">
    <source>
        <dbReference type="Proteomes" id="UP000197003"/>
    </source>
</evidence>
<dbReference type="InterPro" id="IPR002686">
    <property type="entry name" value="Transposase_17"/>
</dbReference>
<proteinExistence type="predicted"/>